<protein>
    <submittedName>
        <fullName evidence="1">Uncharacterized protein</fullName>
    </submittedName>
</protein>
<gene>
    <name evidence="1" type="ORF">MRATA1EN22A_LOCUS21405</name>
</gene>
<evidence type="ECO:0000313" key="2">
    <source>
        <dbReference type="Proteomes" id="UP001162501"/>
    </source>
</evidence>
<dbReference type="Proteomes" id="UP001162501">
    <property type="component" value="Chromosome 33"/>
</dbReference>
<accession>A0AC59ZQE8</accession>
<reference evidence="1" key="2">
    <citation type="submission" date="2025-03" db="EMBL/GenBank/DDBJ databases">
        <authorList>
            <consortium name="ELIXIR-Norway"/>
            <consortium name="Elixir Norway"/>
        </authorList>
    </citation>
    <scope>NUCLEOTIDE SEQUENCE</scope>
</reference>
<name>A0AC59ZQE8_RANTA</name>
<dbReference type="EMBL" id="OX596117">
    <property type="protein sequence ID" value="CAN0487818.1"/>
    <property type="molecule type" value="Genomic_DNA"/>
</dbReference>
<organism evidence="1 2">
    <name type="scientific">Rangifer tarandus platyrhynchus</name>
    <name type="common">Svalbard reindeer</name>
    <dbReference type="NCBI Taxonomy" id="3082113"/>
    <lineage>
        <taxon>Eukaryota</taxon>
        <taxon>Metazoa</taxon>
        <taxon>Chordata</taxon>
        <taxon>Craniata</taxon>
        <taxon>Vertebrata</taxon>
        <taxon>Euteleostomi</taxon>
        <taxon>Mammalia</taxon>
        <taxon>Eutheria</taxon>
        <taxon>Laurasiatheria</taxon>
        <taxon>Artiodactyla</taxon>
        <taxon>Ruminantia</taxon>
        <taxon>Pecora</taxon>
        <taxon>Cervidae</taxon>
        <taxon>Odocoileinae</taxon>
        <taxon>Rangifer</taxon>
    </lineage>
</organism>
<proteinExistence type="predicted"/>
<evidence type="ECO:0000313" key="1">
    <source>
        <dbReference type="EMBL" id="CAN0487818.1"/>
    </source>
</evidence>
<sequence length="164" mass="17069">MAPVKKLVGKRGNKKEAGTRQAADAAPGGPRGGRRSRGGHWGRPRERRRPAPPRPAASGASPSSASVGIRLPQAALPQHSPSERSPSAPGSSQRLRAPLAPRDRSRGRRRLPGAPARAPGSPLPGTFGAPPALHPGAPGHEPLPAPLDPRGRGQRLPRRSARGR</sequence>
<reference evidence="1" key="1">
    <citation type="submission" date="2023-05" db="EMBL/GenBank/DDBJ databases">
        <authorList>
            <consortium name="ELIXIR-Norway"/>
        </authorList>
    </citation>
    <scope>NUCLEOTIDE SEQUENCE</scope>
</reference>